<keyword evidence="10" id="KW-1185">Reference proteome</keyword>
<evidence type="ECO:0000259" key="8">
    <source>
        <dbReference type="PROSITE" id="PS50249"/>
    </source>
</evidence>
<dbReference type="PROSITE" id="PS01302">
    <property type="entry name" value="UPF0758"/>
    <property type="match status" value="1"/>
</dbReference>
<dbReference type="InterPro" id="IPR025657">
    <property type="entry name" value="RadC_JAB"/>
</dbReference>
<evidence type="ECO:0000256" key="3">
    <source>
        <dbReference type="ARBA" id="ARBA00022723"/>
    </source>
</evidence>
<name>A0ABY7WNC9_9LACO</name>
<evidence type="ECO:0000256" key="4">
    <source>
        <dbReference type="ARBA" id="ARBA00022801"/>
    </source>
</evidence>
<dbReference type="EMBL" id="CP117884">
    <property type="protein sequence ID" value="WDF81689.1"/>
    <property type="molecule type" value="Genomic_DNA"/>
</dbReference>
<sequence>MTSQIETNAHWQATAARATPGELLAELLMVNKLYSPAASRSLLTRFPQLEGLALADTATLAALPHVGSQRATLITAALAFATCTLQQTTVAHDQVFSSEQIGQHLSQRYAGIKQEQLIVFYLNVKNRIISEEVVAMGTIESSAVDLRVILRRALLLGASRLVLSHNHPSGDCAPSSQDESLTESLRVSSQMIGVELLDHLVVGGNDYVSFREKGLL</sequence>
<feature type="domain" description="MPN" evidence="8">
    <location>
        <begin position="94"/>
        <end position="216"/>
    </location>
</feature>
<dbReference type="PROSITE" id="PS50249">
    <property type="entry name" value="MPN"/>
    <property type="match status" value="1"/>
</dbReference>
<dbReference type="PANTHER" id="PTHR30471:SF3">
    <property type="entry name" value="UPF0758 PROTEIN YEES-RELATED"/>
    <property type="match status" value="1"/>
</dbReference>
<dbReference type="NCBIfam" id="TIGR00608">
    <property type="entry name" value="radc"/>
    <property type="match status" value="1"/>
</dbReference>
<dbReference type="RefSeq" id="WP_274258640.1">
    <property type="nucleotide sequence ID" value="NZ_CP117884.1"/>
</dbReference>
<accession>A0ABY7WNC9</accession>
<evidence type="ECO:0000313" key="9">
    <source>
        <dbReference type="EMBL" id="WDF81689.1"/>
    </source>
</evidence>
<dbReference type="Gene3D" id="3.40.140.10">
    <property type="entry name" value="Cytidine Deaminase, domain 2"/>
    <property type="match status" value="1"/>
</dbReference>
<keyword evidence="6" id="KW-0482">Metalloprotease</keyword>
<gene>
    <name evidence="9" type="primary">radC</name>
    <name evidence="9" type="ORF">PQ472_07065</name>
</gene>
<proteinExistence type="inferred from homology"/>
<dbReference type="InterPro" id="IPR020891">
    <property type="entry name" value="UPF0758_CS"/>
</dbReference>
<dbReference type="Proteomes" id="UP001220377">
    <property type="component" value="Chromosome"/>
</dbReference>
<dbReference type="SUPFAM" id="SSF47781">
    <property type="entry name" value="RuvA domain 2-like"/>
    <property type="match status" value="1"/>
</dbReference>
<evidence type="ECO:0000256" key="7">
    <source>
        <dbReference type="RuleBase" id="RU003797"/>
    </source>
</evidence>
<keyword evidence="4" id="KW-0378">Hydrolase</keyword>
<dbReference type="InterPro" id="IPR001405">
    <property type="entry name" value="UPF0758"/>
</dbReference>
<protein>
    <submittedName>
        <fullName evidence="9">DNA repair protein RadC</fullName>
    </submittedName>
</protein>
<keyword evidence="5" id="KW-0862">Zinc</keyword>
<dbReference type="InterPro" id="IPR037518">
    <property type="entry name" value="MPN"/>
</dbReference>
<evidence type="ECO:0000256" key="2">
    <source>
        <dbReference type="ARBA" id="ARBA00022670"/>
    </source>
</evidence>
<keyword evidence="2" id="KW-0645">Protease</keyword>
<organism evidence="9 10">
    <name type="scientific">Lacticaseibacillus pabuli</name>
    <dbReference type="NCBI Taxonomy" id="3025672"/>
    <lineage>
        <taxon>Bacteria</taxon>
        <taxon>Bacillati</taxon>
        <taxon>Bacillota</taxon>
        <taxon>Bacilli</taxon>
        <taxon>Lactobacillales</taxon>
        <taxon>Lactobacillaceae</taxon>
        <taxon>Lacticaseibacillus</taxon>
    </lineage>
</organism>
<evidence type="ECO:0000256" key="1">
    <source>
        <dbReference type="ARBA" id="ARBA00010243"/>
    </source>
</evidence>
<dbReference type="CDD" id="cd08071">
    <property type="entry name" value="MPN_DUF2466"/>
    <property type="match status" value="1"/>
</dbReference>
<dbReference type="InterPro" id="IPR010994">
    <property type="entry name" value="RuvA_2-like"/>
</dbReference>
<evidence type="ECO:0000256" key="6">
    <source>
        <dbReference type="ARBA" id="ARBA00023049"/>
    </source>
</evidence>
<reference evidence="9 10" key="1">
    <citation type="submission" date="2023-02" db="EMBL/GenBank/DDBJ databases">
        <title>Genome sequence of Lacticaseibacillus sp. KACC 23028.</title>
        <authorList>
            <person name="Kim S."/>
            <person name="Heo J."/>
            <person name="Kwon S.-W."/>
        </authorList>
    </citation>
    <scope>NUCLEOTIDE SEQUENCE [LARGE SCALE GENOMIC DNA]</scope>
    <source>
        <strain evidence="9 10">KACC 23028</strain>
    </source>
</reference>
<dbReference type="Pfam" id="PF04002">
    <property type="entry name" value="RadC"/>
    <property type="match status" value="1"/>
</dbReference>
<keyword evidence="3" id="KW-0479">Metal-binding</keyword>
<evidence type="ECO:0000256" key="5">
    <source>
        <dbReference type="ARBA" id="ARBA00022833"/>
    </source>
</evidence>
<comment type="similarity">
    <text evidence="1 7">Belongs to the UPF0758 family.</text>
</comment>
<evidence type="ECO:0000313" key="10">
    <source>
        <dbReference type="Proteomes" id="UP001220377"/>
    </source>
</evidence>
<dbReference type="PANTHER" id="PTHR30471">
    <property type="entry name" value="DNA REPAIR PROTEIN RADC"/>
    <property type="match status" value="1"/>
</dbReference>